<accession>A0AAI9TLY1</accession>
<feature type="region of interest" description="Disordered" evidence="5">
    <location>
        <begin position="1"/>
        <end position="20"/>
    </location>
</feature>
<keyword evidence="9" id="KW-1185">Reference proteome</keyword>
<dbReference type="Pfam" id="PF07690">
    <property type="entry name" value="MFS_1"/>
    <property type="match status" value="1"/>
</dbReference>
<gene>
    <name evidence="8" type="ORF">VN97_g4366</name>
</gene>
<name>A0AAI9TLY1_PENTH</name>
<dbReference type="EMBL" id="LACB01000101">
    <property type="protein sequence ID" value="KAJ9488899.1"/>
    <property type="molecule type" value="Genomic_DNA"/>
</dbReference>
<dbReference type="AlphaFoldDB" id="A0AAI9TLY1"/>
<feature type="transmembrane region" description="Helical" evidence="6">
    <location>
        <begin position="237"/>
        <end position="256"/>
    </location>
</feature>
<evidence type="ECO:0000259" key="7">
    <source>
        <dbReference type="PROSITE" id="PS50850"/>
    </source>
</evidence>
<evidence type="ECO:0000256" key="4">
    <source>
        <dbReference type="ARBA" id="ARBA00023136"/>
    </source>
</evidence>
<dbReference type="GO" id="GO:0015174">
    <property type="term" value="F:basic amino acid transmembrane transporter activity"/>
    <property type="evidence" value="ECO:0007669"/>
    <property type="project" value="TreeGrafter"/>
</dbReference>
<comment type="subcellular location">
    <subcellularLocation>
        <location evidence="1">Membrane</location>
        <topology evidence="1">Multi-pass membrane protein</topology>
    </subcellularLocation>
</comment>
<feature type="transmembrane region" description="Helical" evidence="6">
    <location>
        <begin position="97"/>
        <end position="116"/>
    </location>
</feature>
<sequence>MTTQDHTALVASSQDEEHMNQKSSGLQVGKLAVGSLLLACFLANADESFVLTTGSDVASALNASSSAAWLITGYNLGYILALPIYGQICDLTGPTRAILLALTVYGCGCLMTGVSQSIHLAVAGRIISGFGGAGMNELVSVILNEVHSFDRVAMLRSYVTTVSIIGVTCGAPLGAFLTSWIGWQWAFLIHIPFAMICLTIISLSLSSTKPSPIVTPKLSYGSIDNCKPIEDTPRKSFDILGLILLFISVICFLAFVQLTQADNLEAKSILLTVCAAAFVGCFTAFCLNETRWAKDPMIHFSLLSPHKFGLIYSAQALLGIAQFSMAPILGDYWVSSRGLSASEGAMCWIPGTIGFASGSLVTGKLIQKTRKCVRWTIVGLLITITSFTLILVRWTIFEPHFWEILYSFPGWFGMGMLLSSQFAALSAAKPEQNAATSVTTYYFAQQVGLMTGITTAKALLIKEMRRGLNVALKDQPGRAKLIEQILGHRQLMGLVPPALAEPLHPLRFLAHSIELLVPLLCHINRVDALLHIMREQANAKLLALPCHLRDDILDASKSIDSR</sequence>
<dbReference type="PROSITE" id="PS50850">
    <property type="entry name" value="MFS"/>
    <property type="match status" value="1"/>
</dbReference>
<dbReference type="Proteomes" id="UP001227192">
    <property type="component" value="Unassembled WGS sequence"/>
</dbReference>
<dbReference type="GO" id="GO:0000329">
    <property type="term" value="C:fungal-type vacuole membrane"/>
    <property type="evidence" value="ECO:0007669"/>
    <property type="project" value="TreeGrafter"/>
</dbReference>
<feature type="transmembrane region" description="Helical" evidence="6">
    <location>
        <begin position="268"/>
        <end position="287"/>
    </location>
</feature>
<feature type="transmembrane region" description="Helical" evidence="6">
    <location>
        <begin position="155"/>
        <end position="177"/>
    </location>
</feature>
<keyword evidence="2 6" id="KW-0812">Transmembrane</keyword>
<feature type="compositionally biased region" description="Polar residues" evidence="5">
    <location>
        <begin position="1"/>
        <end position="13"/>
    </location>
</feature>
<keyword evidence="3 6" id="KW-1133">Transmembrane helix</keyword>
<feature type="domain" description="Major facilitator superfamily (MFS) profile" evidence="7">
    <location>
        <begin position="32"/>
        <end position="505"/>
    </location>
</feature>
<feature type="transmembrane region" description="Helical" evidence="6">
    <location>
        <begin position="348"/>
        <end position="366"/>
    </location>
</feature>
<evidence type="ECO:0000256" key="1">
    <source>
        <dbReference type="ARBA" id="ARBA00004141"/>
    </source>
</evidence>
<proteinExistence type="predicted"/>
<protein>
    <recommendedName>
        <fullName evidence="7">Major facilitator superfamily (MFS) profile domain-containing protein</fullName>
    </recommendedName>
</protein>
<dbReference type="PANTHER" id="PTHR23501">
    <property type="entry name" value="MAJOR FACILITATOR SUPERFAMILY"/>
    <property type="match status" value="1"/>
</dbReference>
<evidence type="ECO:0000313" key="9">
    <source>
        <dbReference type="Proteomes" id="UP001227192"/>
    </source>
</evidence>
<comment type="caution">
    <text evidence="8">The sequence shown here is derived from an EMBL/GenBank/DDBJ whole genome shotgun (WGS) entry which is preliminary data.</text>
</comment>
<organism evidence="8 9">
    <name type="scientific">Penicillium thymicola</name>
    <dbReference type="NCBI Taxonomy" id="293382"/>
    <lineage>
        <taxon>Eukaryota</taxon>
        <taxon>Fungi</taxon>
        <taxon>Dikarya</taxon>
        <taxon>Ascomycota</taxon>
        <taxon>Pezizomycotina</taxon>
        <taxon>Eurotiomycetes</taxon>
        <taxon>Eurotiomycetidae</taxon>
        <taxon>Eurotiales</taxon>
        <taxon>Aspergillaceae</taxon>
        <taxon>Penicillium</taxon>
    </lineage>
</organism>
<evidence type="ECO:0000256" key="6">
    <source>
        <dbReference type="SAM" id="Phobius"/>
    </source>
</evidence>
<reference evidence="8" key="1">
    <citation type="submission" date="2015-06" db="EMBL/GenBank/DDBJ databases">
        <authorList>
            <person name="Nguyen H."/>
        </authorList>
    </citation>
    <scope>NUCLEOTIDE SEQUENCE</scope>
    <source>
        <strain evidence="8">DAOM 180753</strain>
    </source>
</reference>
<feature type="transmembrane region" description="Helical" evidence="6">
    <location>
        <begin position="308"/>
        <end position="328"/>
    </location>
</feature>
<evidence type="ECO:0000313" key="8">
    <source>
        <dbReference type="EMBL" id="KAJ9488899.1"/>
    </source>
</evidence>
<feature type="transmembrane region" description="Helical" evidence="6">
    <location>
        <begin position="373"/>
        <end position="396"/>
    </location>
</feature>
<keyword evidence="4 6" id="KW-0472">Membrane</keyword>
<evidence type="ECO:0000256" key="5">
    <source>
        <dbReference type="SAM" id="MobiDB-lite"/>
    </source>
</evidence>
<dbReference type="PANTHER" id="PTHR23501:SF33">
    <property type="entry name" value="MAJOR FACILITATOR SUPERFAMILY (MFS) PROFILE DOMAIN-CONTAINING PROTEIN"/>
    <property type="match status" value="1"/>
</dbReference>
<dbReference type="InterPro" id="IPR020846">
    <property type="entry name" value="MFS_dom"/>
</dbReference>
<dbReference type="InterPro" id="IPR011701">
    <property type="entry name" value="MFS"/>
</dbReference>
<evidence type="ECO:0000256" key="2">
    <source>
        <dbReference type="ARBA" id="ARBA00022692"/>
    </source>
</evidence>
<feature type="transmembrane region" description="Helical" evidence="6">
    <location>
        <begin position="183"/>
        <end position="205"/>
    </location>
</feature>
<dbReference type="SUPFAM" id="SSF103473">
    <property type="entry name" value="MFS general substrate transporter"/>
    <property type="match status" value="1"/>
</dbReference>
<dbReference type="Gene3D" id="1.20.1250.20">
    <property type="entry name" value="MFS general substrate transporter like domains"/>
    <property type="match status" value="1"/>
</dbReference>
<dbReference type="Gene3D" id="1.20.1720.10">
    <property type="entry name" value="Multidrug resistance protein D"/>
    <property type="match status" value="1"/>
</dbReference>
<reference evidence="8" key="2">
    <citation type="journal article" date="2016" name="Fungal Biol.">
        <title>Ochratoxin A production by Penicillium thymicola.</title>
        <authorList>
            <person name="Nguyen H.D.T."/>
            <person name="McMullin D.R."/>
            <person name="Ponomareva E."/>
            <person name="Riley R."/>
            <person name="Pomraning K.R."/>
            <person name="Baker S.E."/>
            <person name="Seifert K.A."/>
        </authorList>
    </citation>
    <scope>NUCLEOTIDE SEQUENCE</scope>
    <source>
        <strain evidence="8">DAOM 180753</strain>
    </source>
</reference>
<evidence type="ECO:0000256" key="3">
    <source>
        <dbReference type="ARBA" id="ARBA00022989"/>
    </source>
</evidence>
<feature type="transmembrane region" description="Helical" evidence="6">
    <location>
        <begin position="65"/>
        <end position="85"/>
    </location>
</feature>
<dbReference type="InterPro" id="IPR036259">
    <property type="entry name" value="MFS_trans_sf"/>
</dbReference>